<dbReference type="EMBL" id="CAJVRL010000052">
    <property type="protein sequence ID" value="CAG8953690.1"/>
    <property type="molecule type" value="Genomic_DNA"/>
</dbReference>
<dbReference type="OrthoDB" id="2129641at2759"/>
<name>A0A9N9PS14_9HELO</name>
<sequence>MSFLIFKIKLLSICFLLFQFSNGQFGNVAPPYGPSQFSNIGMINAITVANQSDLLSGGSITIDGIPMVVPRNSYVTLPSISVLWSELFINGSPQLPQFGAPGITWEATVIGNRVGDTYTVGLIYLAQSSVRIVQGFVNAIDLKTGEFWVSGNSAVAGSGIKARLNDPVGKFVNSSFFRQGDWKPTGKTCHKMLMLVEGRYGIPYSDHPLWTVDAESPSITAATGFPLCIPRYSNGTDDPLCPLKNRVINGQVPTFIQFKGALARTATDPDPNLMAPIMVGDYVTINGVQVGGGLFAVYSLLANLALYTAPRELPAYIRVEETRLGAPAPNNAEQGETRAVAFTTDPSTPMQWYAIDVDPCTGAEKERNLQLTQPLGQNAGDVWGKAIFRLGKVNASPMTKNVGFKLLTGTTMTVNGLEAGVFIQPVFDFIMPELVVLGDPMFPFEFQDFPFLALGSGPFIEALPGAELDAPVVLVGQLDPYPGLRTPLTTPCVAVTPTPTSSGSTTLSTISSATPVPGADIVTFTFTENRGQGVTTYTIQAVSSHTTNPLPTLTVTGSGINPLGQSPMTSTGNGNYILQVTLKRRLDTITVTSSHGGQSSVQT</sequence>
<dbReference type="Proteomes" id="UP000696280">
    <property type="component" value="Unassembled WGS sequence"/>
</dbReference>
<accession>A0A9N9PS14</accession>
<keyword evidence="3" id="KW-1185">Reference proteome</keyword>
<proteinExistence type="predicted"/>
<evidence type="ECO:0000256" key="1">
    <source>
        <dbReference type="SAM" id="SignalP"/>
    </source>
</evidence>
<protein>
    <submittedName>
        <fullName evidence="2">Uncharacterized protein</fullName>
    </submittedName>
</protein>
<feature type="chain" id="PRO_5040382726" evidence="1">
    <location>
        <begin position="24"/>
        <end position="603"/>
    </location>
</feature>
<reference evidence="2" key="1">
    <citation type="submission" date="2021-07" db="EMBL/GenBank/DDBJ databases">
        <authorList>
            <person name="Durling M."/>
        </authorList>
    </citation>
    <scope>NUCLEOTIDE SEQUENCE</scope>
</reference>
<keyword evidence="1" id="KW-0732">Signal</keyword>
<evidence type="ECO:0000313" key="3">
    <source>
        <dbReference type="Proteomes" id="UP000696280"/>
    </source>
</evidence>
<gene>
    <name evidence="2" type="ORF">HYFRA_00006579</name>
</gene>
<comment type="caution">
    <text evidence="2">The sequence shown here is derived from an EMBL/GenBank/DDBJ whole genome shotgun (WGS) entry which is preliminary data.</text>
</comment>
<dbReference type="AlphaFoldDB" id="A0A9N9PS14"/>
<feature type="signal peptide" evidence="1">
    <location>
        <begin position="1"/>
        <end position="23"/>
    </location>
</feature>
<organism evidence="2 3">
    <name type="scientific">Hymenoscyphus fraxineus</name>
    <dbReference type="NCBI Taxonomy" id="746836"/>
    <lineage>
        <taxon>Eukaryota</taxon>
        <taxon>Fungi</taxon>
        <taxon>Dikarya</taxon>
        <taxon>Ascomycota</taxon>
        <taxon>Pezizomycotina</taxon>
        <taxon>Leotiomycetes</taxon>
        <taxon>Helotiales</taxon>
        <taxon>Helotiaceae</taxon>
        <taxon>Hymenoscyphus</taxon>
    </lineage>
</organism>
<evidence type="ECO:0000313" key="2">
    <source>
        <dbReference type="EMBL" id="CAG8953690.1"/>
    </source>
</evidence>